<accession>A0A5P1EV48</accession>
<dbReference type="EMBL" id="CM007385">
    <property type="protein sequence ID" value="ONK68589.1"/>
    <property type="molecule type" value="Genomic_DNA"/>
</dbReference>
<feature type="region of interest" description="Disordered" evidence="1">
    <location>
        <begin position="1"/>
        <end position="20"/>
    </location>
</feature>
<keyword evidence="3" id="KW-1185">Reference proteome</keyword>
<proteinExistence type="predicted"/>
<dbReference type="Pfam" id="PF07816">
    <property type="entry name" value="DUF1645"/>
    <property type="match status" value="1"/>
</dbReference>
<evidence type="ECO:0000313" key="3">
    <source>
        <dbReference type="Proteomes" id="UP000243459"/>
    </source>
</evidence>
<gene>
    <name evidence="2" type="ORF">A4U43_C05F13680</name>
</gene>
<dbReference type="OMA" id="CDIHREE"/>
<feature type="region of interest" description="Disordered" evidence="1">
    <location>
        <begin position="203"/>
        <end position="231"/>
    </location>
</feature>
<dbReference type="Proteomes" id="UP000243459">
    <property type="component" value="Chromosome 5"/>
</dbReference>
<evidence type="ECO:0000313" key="2">
    <source>
        <dbReference type="EMBL" id="ONK68589.1"/>
    </source>
</evidence>
<sequence>NSDDDDFEFSFIRIPDSGPPIAADDIFSDGKIRPIYPVFGKRTVTTTISSSPSSGSPTQALRSPPTTSSPTARSAPSTPSSAAASSTERIRTKMMNLQRPGTYCVWNPNKNDQIKKRSSSAGSSSSLRWRLRSASSSSSTDELDRVPPGTYCVWNPNKNDQIKKRSSSAGSSSSLRWRLRDLVVGRSRSNGKEKFVFIPVQEEENGGEKEIGKDNNNNRGKKASGKKSTASTAKTFLPYRPDIVGFFANVNGANRTAARHPF</sequence>
<dbReference type="PANTHER" id="PTHR33095:SF127">
    <property type="entry name" value="OS05G0578100 PROTEIN"/>
    <property type="match status" value="1"/>
</dbReference>
<feature type="non-terminal residue" evidence="2">
    <location>
        <position position="1"/>
    </location>
</feature>
<dbReference type="InterPro" id="IPR012442">
    <property type="entry name" value="DUF1645_plant"/>
</dbReference>
<dbReference type="Gramene" id="ONK68589">
    <property type="protein sequence ID" value="ONK68589"/>
    <property type="gene ID" value="A4U43_C05F13680"/>
</dbReference>
<dbReference type="AlphaFoldDB" id="A0A5P1EV48"/>
<evidence type="ECO:0000256" key="1">
    <source>
        <dbReference type="SAM" id="MobiDB-lite"/>
    </source>
</evidence>
<organism evidence="2 3">
    <name type="scientific">Asparagus officinalis</name>
    <name type="common">Garden asparagus</name>
    <dbReference type="NCBI Taxonomy" id="4686"/>
    <lineage>
        <taxon>Eukaryota</taxon>
        <taxon>Viridiplantae</taxon>
        <taxon>Streptophyta</taxon>
        <taxon>Embryophyta</taxon>
        <taxon>Tracheophyta</taxon>
        <taxon>Spermatophyta</taxon>
        <taxon>Magnoliopsida</taxon>
        <taxon>Liliopsida</taxon>
        <taxon>Asparagales</taxon>
        <taxon>Asparagaceae</taxon>
        <taxon>Asparagoideae</taxon>
        <taxon>Asparagus</taxon>
    </lineage>
</organism>
<reference evidence="3" key="1">
    <citation type="journal article" date="2017" name="Nat. Commun.">
        <title>The asparagus genome sheds light on the origin and evolution of a young Y chromosome.</title>
        <authorList>
            <person name="Harkess A."/>
            <person name="Zhou J."/>
            <person name="Xu C."/>
            <person name="Bowers J.E."/>
            <person name="Van der Hulst R."/>
            <person name="Ayyampalayam S."/>
            <person name="Mercati F."/>
            <person name="Riccardi P."/>
            <person name="McKain M.R."/>
            <person name="Kakrana A."/>
            <person name="Tang H."/>
            <person name="Ray J."/>
            <person name="Groenendijk J."/>
            <person name="Arikit S."/>
            <person name="Mathioni S.M."/>
            <person name="Nakano M."/>
            <person name="Shan H."/>
            <person name="Telgmann-Rauber A."/>
            <person name="Kanno A."/>
            <person name="Yue Z."/>
            <person name="Chen H."/>
            <person name="Li W."/>
            <person name="Chen Y."/>
            <person name="Xu X."/>
            <person name="Zhang Y."/>
            <person name="Luo S."/>
            <person name="Chen H."/>
            <person name="Gao J."/>
            <person name="Mao Z."/>
            <person name="Pires J.C."/>
            <person name="Luo M."/>
            <person name="Kudrna D."/>
            <person name="Wing R.A."/>
            <person name="Meyers B.C."/>
            <person name="Yi K."/>
            <person name="Kong H."/>
            <person name="Lavrijsen P."/>
            <person name="Sunseri F."/>
            <person name="Falavigna A."/>
            <person name="Ye Y."/>
            <person name="Leebens-Mack J.H."/>
            <person name="Chen G."/>
        </authorList>
    </citation>
    <scope>NUCLEOTIDE SEQUENCE [LARGE SCALE GENOMIC DNA]</scope>
    <source>
        <strain evidence="3">cv. DH0086</strain>
    </source>
</reference>
<protein>
    <submittedName>
        <fullName evidence="2">Uncharacterized protein</fullName>
    </submittedName>
</protein>
<feature type="region of interest" description="Disordered" evidence="1">
    <location>
        <begin position="152"/>
        <end position="171"/>
    </location>
</feature>
<dbReference type="PANTHER" id="PTHR33095">
    <property type="entry name" value="OS07G0619500 PROTEIN"/>
    <property type="match status" value="1"/>
</dbReference>
<feature type="compositionally biased region" description="Low complexity" evidence="1">
    <location>
        <begin position="119"/>
        <end position="139"/>
    </location>
</feature>
<name>A0A5P1EV48_ASPOF</name>
<feature type="compositionally biased region" description="Low complexity" evidence="1">
    <location>
        <begin position="45"/>
        <end position="87"/>
    </location>
</feature>
<feature type="region of interest" description="Disordered" evidence="1">
    <location>
        <begin position="45"/>
        <end position="147"/>
    </location>
</feature>